<organism evidence="1">
    <name type="scientific">Kernia pachypleura</name>
    <dbReference type="NCBI Taxonomy" id="94608"/>
    <lineage>
        <taxon>Eukaryota</taxon>
        <taxon>Fungi</taxon>
        <taxon>Dikarya</taxon>
        <taxon>Ascomycota</taxon>
        <taxon>Pezizomycotina</taxon>
        <taxon>Sordariomycetes</taxon>
        <taxon>Hypocreomycetidae</taxon>
        <taxon>Microascales</taxon>
        <taxon>Microascaceae</taxon>
        <taxon>Kernia</taxon>
    </lineage>
</organism>
<proteinExistence type="predicted"/>
<keyword evidence="1" id="KW-0689">Ribosomal protein</keyword>
<name>D2E402_9PEZI</name>
<dbReference type="EMBL" id="FJ895612">
    <property type="protein sequence ID" value="ACZ97564.1"/>
    <property type="molecule type" value="Genomic_DNA"/>
</dbReference>
<keyword evidence="1" id="KW-0687">Ribonucleoprotein</keyword>
<gene>
    <name evidence="1" type="primary">rps3</name>
</gene>
<sequence length="485" mass="58399">MKKKEQNKINFRKMNNNLKIFNNNINNKYKLIPFNLKLSDYRNKYEAPASKEWKNTAYFYDKNNLKNIPLNDININKMIKSYFNLHLKNKFLGLKHMSLKRRHSLLRRIYVSNVEIKHTNNKAIITLYVINTQKNTLYKRYTKSKRFFESLKLNILKIQQNLFENKIKFLKDKLIKSLLNNRFILKRTRVLEFKFELLNKIMNYVIYPLMNILKRIFFNKLKFIRKINIIRNHVYTYKINKFKFEEIYFLYKLNNILEKILNKKIEYNIINLKSLVYNTDIFTKALALKLRKRKFFVMRGINSIINRARLPKVNTIMERADLRKYKDANLVHNKYKDVHLLSNLGHSEDFFMFLRNMYNIHNKYLKSHTLRLTSEGLINPSYSLIGIKNKKMEKTIKRLIFNSIKYKNMGGIRLEIKGRLTRRFRADRAVYKLKWKGGLKNIDSSFNKLSSVLYRGHFKPNVTYSIANSKRRIGAFAVKGWISGK</sequence>
<keyword evidence="1" id="KW-0496">Mitochondrion</keyword>
<geneLocation type="mitochondrion" evidence="1"/>
<accession>D2E402</accession>
<evidence type="ECO:0000313" key="1">
    <source>
        <dbReference type="EMBL" id="ACZ97564.1"/>
    </source>
</evidence>
<dbReference type="GO" id="GO:0005840">
    <property type="term" value="C:ribosome"/>
    <property type="evidence" value="ECO:0007669"/>
    <property type="project" value="UniProtKB-KW"/>
</dbReference>
<reference evidence="1" key="1">
    <citation type="journal article" date="2009" name="J. Mol. Evol.">
        <title>Molecular evolution of the mtDNA encoded rps3 gene among filamentous ascomycetes fungi with an emphasis on the Ophiostomatoid fungi.</title>
        <authorList>
            <person name="Sethuraman J."/>
            <person name="Majer A."/>
            <person name="Iranpour M."/>
            <person name="Hausner G."/>
        </authorList>
    </citation>
    <scope>NUCLEOTIDE SEQUENCE</scope>
    <source>
        <strain evidence="1">WIN</strain>
    </source>
</reference>
<protein>
    <submittedName>
        <fullName evidence="1">Ribosomal protein 3</fullName>
    </submittedName>
</protein>
<dbReference type="AlphaFoldDB" id="D2E402"/>